<proteinExistence type="predicted"/>
<feature type="non-terminal residue" evidence="1">
    <location>
        <position position="1"/>
    </location>
</feature>
<accession>A0A8J5I790</accession>
<evidence type="ECO:0000313" key="2">
    <source>
        <dbReference type="Proteomes" id="UP000709295"/>
    </source>
</evidence>
<evidence type="ECO:0000313" key="1">
    <source>
        <dbReference type="EMBL" id="KAG6949741.1"/>
    </source>
</evidence>
<name>A0A8J5I790_9STRA</name>
<sequence length="89" mass="10121">RGKQTATRLVQGTVAPVPSVRDIVKLLDNDYSYEEAHRLLPALTIRDVPKTKKAIAGIYTADEYTTDVRFVFPRQFVQKRQSWSSANLL</sequence>
<dbReference type="AlphaFoldDB" id="A0A8J5I790"/>
<organism evidence="1 2">
    <name type="scientific">Phytophthora aleatoria</name>
    <dbReference type="NCBI Taxonomy" id="2496075"/>
    <lineage>
        <taxon>Eukaryota</taxon>
        <taxon>Sar</taxon>
        <taxon>Stramenopiles</taxon>
        <taxon>Oomycota</taxon>
        <taxon>Peronosporomycetes</taxon>
        <taxon>Peronosporales</taxon>
        <taxon>Peronosporaceae</taxon>
        <taxon>Phytophthora</taxon>
    </lineage>
</organism>
<gene>
    <name evidence="1" type="ORF">JG688_00014499</name>
</gene>
<dbReference type="Proteomes" id="UP000709295">
    <property type="component" value="Unassembled WGS sequence"/>
</dbReference>
<comment type="caution">
    <text evidence="1">The sequence shown here is derived from an EMBL/GenBank/DDBJ whole genome shotgun (WGS) entry which is preliminary data.</text>
</comment>
<keyword evidence="2" id="KW-1185">Reference proteome</keyword>
<reference evidence="1" key="1">
    <citation type="submission" date="2021-01" db="EMBL/GenBank/DDBJ databases">
        <title>Phytophthora aleatoria, a newly-described species from Pinus radiata is distinct from Phytophthora cactorum isolates based on comparative genomics.</title>
        <authorList>
            <person name="Mcdougal R."/>
            <person name="Panda P."/>
            <person name="Williams N."/>
            <person name="Studholme D.J."/>
        </authorList>
    </citation>
    <scope>NUCLEOTIDE SEQUENCE</scope>
    <source>
        <strain evidence="1">NZFS 4037</strain>
    </source>
</reference>
<dbReference type="EMBL" id="JAENGY010001389">
    <property type="protein sequence ID" value="KAG6949741.1"/>
    <property type="molecule type" value="Genomic_DNA"/>
</dbReference>
<protein>
    <submittedName>
        <fullName evidence="1">Uncharacterized protein</fullName>
    </submittedName>
</protein>